<keyword evidence="8" id="KW-1185">Reference proteome</keyword>
<proteinExistence type="inferred from homology"/>
<dbReference type="PROSITE" id="PS00523">
    <property type="entry name" value="SULFATASE_1"/>
    <property type="match status" value="1"/>
</dbReference>
<comment type="similarity">
    <text evidence="1">Belongs to the sulfatase family.</text>
</comment>
<gene>
    <name evidence="7" type="ORF">PYTT_0830</name>
</gene>
<accession>A0A1H6KVN8</accession>
<keyword evidence="3" id="KW-0378">Hydrolase</keyword>
<dbReference type="STRING" id="1679444.PYTT_0830"/>
<evidence type="ECO:0000313" key="7">
    <source>
        <dbReference type="EMBL" id="SEH79840.1"/>
    </source>
</evidence>
<evidence type="ECO:0000256" key="2">
    <source>
        <dbReference type="ARBA" id="ARBA00022723"/>
    </source>
</evidence>
<dbReference type="SUPFAM" id="SSF53649">
    <property type="entry name" value="Alkaline phosphatase-like"/>
    <property type="match status" value="1"/>
</dbReference>
<evidence type="ECO:0000259" key="6">
    <source>
        <dbReference type="Pfam" id="PF00884"/>
    </source>
</evidence>
<keyword evidence="5" id="KW-0732">Signal</keyword>
<evidence type="ECO:0000256" key="4">
    <source>
        <dbReference type="ARBA" id="ARBA00022837"/>
    </source>
</evidence>
<protein>
    <submittedName>
        <fullName evidence="7">Sulfatase</fullName>
    </submittedName>
</protein>
<dbReference type="PROSITE" id="PS00149">
    <property type="entry name" value="SULFATASE_2"/>
    <property type="match status" value="1"/>
</dbReference>
<dbReference type="InterPro" id="IPR024607">
    <property type="entry name" value="Sulfatase_CS"/>
</dbReference>
<dbReference type="OrthoDB" id="9803751at2"/>
<dbReference type="RefSeq" id="WP_067773567.1">
    <property type="nucleotide sequence ID" value="NZ_LIGX01000013.1"/>
</dbReference>
<keyword evidence="4" id="KW-0106">Calcium</keyword>
<dbReference type="AlphaFoldDB" id="A0A1H6KVN8"/>
<evidence type="ECO:0000256" key="1">
    <source>
        <dbReference type="ARBA" id="ARBA00008779"/>
    </source>
</evidence>
<dbReference type="GO" id="GO:0004065">
    <property type="term" value="F:arylsulfatase activity"/>
    <property type="evidence" value="ECO:0007669"/>
    <property type="project" value="TreeGrafter"/>
</dbReference>
<dbReference type="Gene3D" id="3.40.720.10">
    <property type="entry name" value="Alkaline Phosphatase, subunit A"/>
    <property type="match status" value="1"/>
</dbReference>
<feature type="signal peptide" evidence="5">
    <location>
        <begin position="1"/>
        <end position="21"/>
    </location>
</feature>
<evidence type="ECO:0000256" key="3">
    <source>
        <dbReference type="ARBA" id="ARBA00022801"/>
    </source>
</evidence>
<dbReference type="InterPro" id="IPR000917">
    <property type="entry name" value="Sulfatase_N"/>
</dbReference>
<dbReference type="Proteomes" id="UP000176204">
    <property type="component" value="Chromosome I"/>
</dbReference>
<evidence type="ECO:0000256" key="5">
    <source>
        <dbReference type="SAM" id="SignalP"/>
    </source>
</evidence>
<feature type="chain" id="PRO_5009604475" evidence="5">
    <location>
        <begin position="22"/>
        <end position="476"/>
    </location>
</feature>
<sequence>MMWKKLACFILSTLAWNHATGQTEPAESTRPNLVVIIADDLGYGDLGCTGSLQIPTPHIDSLARQGVICTRAYVTAPMCAPSRMGLLTGKFPKRYGITTNPNTQIDYLPESHYGLPQTETCLPAYLKSKGYASAAIGKWHLGHTEGYTPTDRGFDTWWGFLGGSRHYFERKPEIAGLNPSQIQTNTGADTKITYLTDDIARESVRFIRSQQHSDKPFFLYAAFNAPHWPLQATPADLEQFKHIRPGDRRTYCAMVYALDRAVGNILAALDETGKANDTIVIFLSDNGGAPDSPACNAPLKGEKRLHYEGGVRVPFIVRYPANAQLKPGSTCGQVVSTVDILPMMLAANGITQPEKLDGTDLLRLLPMQDNREKRTLYWCTDYTSAILDGDDKYILVPDRAPQLYDIARDNSETNDLYSSHIGEASPLAGKLGSYLTTTPACRYPDAISWSSGLLKQYSKAKPATQPGNSAPNKQAP</sequence>
<dbReference type="PANTHER" id="PTHR42693:SF53">
    <property type="entry name" value="ENDO-4-O-SULFATASE"/>
    <property type="match status" value="1"/>
</dbReference>
<dbReference type="EMBL" id="LT629973">
    <property type="protein sequence ID" value="SEH79840.1"/>
    <property type="molecule type" value="Genomic_DNA"/>
</dbReference>
<dbReference type="GO" id="GO:0046872">
    <property type="term" value="F:metal ion binding"/>
    <property type="evidence" value="ECO:0007669"/>
    <property type="project" value="UniProtKB-KW"/>
</dbReference>
<dbReference type="KEGG" id="agl:PYTT_0830"/>
<dbReference type="PANTHER" id="PTHR42693">
    <property type="entry name" value="ARYLSULFATASE FAMILY MEMBER"/>
    <property type="match status" value="1"/>
</dbReference>
<dbReference type="Pfam" id="PF00884">
    <property type="entry name" value="Sulfatase"/>
    <property type="match status" value="1"/>
</dbReference>
<keyword evidence="2" id="KW-0479">Metal-binding</keyword>
<feature type="domain" description="Sulfatase N-terminal" evidence="6">
    <location>
        <begin position="31"/>
        <end position="349"/>
    </location>
</feature>
<dbReference type="InterPro" id="IPR050738">
    <property type="entry name" value="Sulfatase"/>
</dbReference>
<organism evidence="7 8">
    <name type="scientific">Akkermansia glycaniphila</name>
    <dbReference type="NCBI Taxonomy" id="1679444"/>
    <lineage>
        <taxon>Bacteria</taxon>
        <taxon>Pseudomonadati</taxon>
        <taxon>Verrucomicrobiota</taxon>
        <taxon>Verrucomicrobiia</taxon>
        <taxon>Verrucomicrobiales</taxon>
        <taxon>Akkermansiaceae</taxon>
        <taxon>Akkermansia</taxon>
    </lineage>
</organism>
<reference evidence="8" key="1">
    <citation type="submission" date="2016-09" db="EMBL/GenBank/DDBJ databases">
        <authorList>
            <person name="Koehorst J."/>
        </authorList>
    </citation>
    <scope>NUCLEOTIDE SEQUENCE [LARGE SCALE GENOMIC DNA]</scope>
</reference>
<dbReference type="InterPro" id="IPR017850">
    <property type="entry name" value="Alkaline_phosphatase_core_sf"/>
</dbReference>
<evidence type="ECO:0000313" key="8">
    <source>
        <dbReference type="Proteomes" id="UP000176204"/>
    </source>
</evidence>
<name>A0A1H6KVN8_9BACT</name>